<evidence type="ECO:0000256" key="12">
    <source>
        <dbReference type="SAM" id="MobiDB-lite"/>
    </source>
</evidence>
<evidence type="ECO:0000256" key="3">
    <source>
        <dbReference type="ARBA" id="ARBA00022723"/>
    </source>
</evidence>
<evidence type="ECO:0000256" key="1">
    <source>
        <dbReference type="ARBA" id="ARBA00004123"/>
    </source>
</evidence>
<dbReference type="GO" id="GO:0005634">
    <property type="term" value="C:nucleus"/>
    <property type="evidence" value="ECO:0007669"/>
    <property type="project" value="UniProtKB-SubCell"/>
</dbReference>
<evidence type="ECO:0000256" key="7">
    <source>
        <dbReference type="ARBA" id="ARBA00023015"/>
    </source>
</evidence>
<evidence type="ECO:0000256" key="10">
    <source>
        <dbReference type="ARBA" id="ARBA00023242"/>
    </source>
</evidence>
<dbReference type="SUPFAM" id="SSF57667">
    <property type="entry name" value="beta-beta-alpha zinc fingers"/>
    <property type="match status" value="2"/>
</dbReference>
<dbReference type="PROSITE" id="PS50157">
    <property type="entry name" value="ZINC_FINGER_C2H2_2"/>
    <property type="match status" value="4"/>
</dbReference>
<gene>
    <name evidence="14" type="ORF">Q5P01_001972</name>
</gene>
<evidence type="ECO:0000256" key="11">
    <source>
        <dbReference type="PROSITE-ProRule" id="PRU00042"/>
    </source>
</evidence>
<evidence type="ECO:0000313" key="15">
    <source>
        <dbReference type="Proteomes" id="UP001187415"/>
    </source>
</evidence>
<comment type="caution">
    <text evidence="14">The sequence shown here is derived from an EMBL/GenBank/DDBJ whole genome shotgun (WGS) entry which is preliminary data.</text>
</comment>
<dbReference type="Pfam" id="PF00096">
    <property type="entry name" value="zf-C2H2"/>
    <property type="match status" value="4"/>
</dbReference>
<keyword evidence="3" id="KW-0479">Metal-binding</keyword>
<dbReference type="SMART" id="SM00355">
    <property type="entry name" value="ZnF_C2H2"/>
    <property type="match status" value="4"/>
</dbReference>
<accession>A0AA88NQE7</accession>
<evidence type="ECO:0000259" key="13">
    <source>
        <dbReference type="PROSITE" id="PS50157"/>
    </source>
</evidence>
<keyword evidence="10" id="KW-0539">Nucleus</keyword>
<dbReference type="AlphaFoldDB" id="A0AA88NQE7"/>
<dbReference type="FunFam" id="3.30.160.60:FF:000145">
    <property type="entry name" value="Zinc finger protein 574"/>
    <property type="match status" value="1"/>
</dbReference>
<evidence type="ECO:0000256" key="6">
    <source>
        <dbReference type="ARBA" id="ARBA00022833"/>
    </source>
</evidence>
<dbReference type="GO" id="GO:0000981">
    <property type="term" value="F:DNA-binding transcription factor activity, RNA polymerase II-specific"/>
    <property type="evidence" value="ECO:0007669"/>
    <property type="project" value="TreeGrafter"/>
</dbReference>
<comment type="subcellular location">
    <subcellularLocation>
        <location evidence="1">Nucleus</location>
    </subcellularLocation>
</comment>
<dbReference type="PANTHER" id="PTHR23235:SF120">
    <property type="entry name" value="KRUPPEL-LIKE FACTOR 15"/>
    <property type="match status" value="1"/>
</dbReference>
<feature type="domain" description="C2H2-type" evidence="13">
    <location>
        <begin position="432"/>
        <end position="459"/>
    </location>
</feature>
<feature type="domain" description="C2H2-type" evidence="13">
    <location>
        <begin position="376"/>
        <end position="403"/>
    </location>
</feature>
<dbReference type="InterPro" id="IPR013087">
    <property type="entry name" value="Znf_C2H2_type"/>
</dbReference>
<sequence length="465" mass="52608">MDPVPQLNAFIVERLSAAAVEIFGAVEKTLLDYQREIRQSKLELSHLRSLVLWPRVTLYRSVAHHLSPHSCDEKVSPECTLCYEEDKAPDVSTKQQVTLQVKEDHDHTTDRLGPSCRPQRDATTSQTTRRCDRKGLPSQLYGNADHRSDIKAEPAGDEIVASPSNREANIHCGINAGSCGHQQEILQDPDEQELSDEQLYPDQDWSPCQDLDPHQIKVESFPSSSPEEEYKLPLQSESTACDEPHSSSPSHNHTLSNPAFSTAERKKRDAEGEGCKLSNYSVNPDCCALLHSEYVENTKSVVSGESAKVPTLKSLRIKKRKNSKLCSKERKSVPLKEDVNDMTRERRHTCPICAKRFKESSHLKEHMRIHTGEKPYQCKQCGMNFRQSGALTLHIRIHTGERPFQCTDCGRRFNRKGDMETHRVTHTGERPHPCTVCGKSFRSKSNLNTHLKIHADGKNNHSKRL</sequence>
<keyword evidence="5 11" id="KW-0863">Zinc-finger</keyword>
<evidence type="ECO:0000256" key="2">
    <source>
        <dbReference type="ARBA" id="ARBA00006991"/>
    </source>
</evidence>
<protein>
    <recommendedName>
        <fullName evidence="13">C2H2-type domain-containing protein</fullName>
    </recommendedName>
</protein>
<dbReference type="InterPro" id="IPR036236">
    <property type="entry name" value="Znf_C2H2_sf"/>
</dbReference>
<reference evidence="14" key="1">
    <citation type="submission" date="2023-07" db="EMBL/GenBank/DDBJ databases">
        <title>Chromosome-level Genome Assembly of Striped Snakehead (Channa striata).</title>
        <authorList>
            <person name="Liu H."/>
        </authorList>
    </citation>
    <scope>NUCLEOTIDE SEQUENCE</scope>
    <source>
        <strain evidence="14">Gz</strain>
        <tissue evidence="14">Muscle</tissue>
    </source>
</reference>
<evidence type="ECO:0000256" key="8">
    <source>
        <dbReference type="ARBA" id="ARBA00023125"/>
    </source>
</evidence>
<evidence type="ECO:0000256" key="5">
    <source>
        <dbReference type="ARBA" id="ARBA00022771"/>
    </source>
</evidence>
<evidence type="ECO:0000256" key="4">
    <source>
        <dbReference type="ARBA" id="ARBA00022737"/>
    </source>
</evidence>
<dbReference type="EMBL" id="JAUPFM010000001">
    <property type="protein sequence ID" value="KAK2862439.1"/>
    <property type="molecule type" value="Genomic_DNA"/>
</dbReference>
<comment type="similarity">
    <text evidence="2">Belongs to the krueppel C2H2-type zinc-finger protein family.</text>
</comment>
<keyword evidence="8" id="KW-0238">DNA-binding</keyword>
<proteinExistence type="inferred from homology"/>
<evidence type="ECO:0000313" key="14">
    <source>
        <dbReference type="EMBL" id="KAK2862439.1"/>
    </source>
</evidence>
<evidence type="ECO:0000256" key="9">
    <source>
        <dbReference type="ARBA" id="ARBA00023163"/>
    </source>
</evidence>
<dbReference type="PROSITE" id="PS00028">
    <property type="entry name" value="ZINC_FINGER_C2H2_1"/>
    <property type="match status" value="4"/>
</dbReference>
<keyword evidence="4" id="KW-0677">Repeat</keyword>
<organism evidence="14 15">
    <name type="scientific">Channa striata</name>
    <name type="common">Snakehead murrel</name>
    <name type="synonym">Ophicephalus striatus</name>
    <dbReference type="NCBI Taxonomy" id="64152"/>
    <lineage>
        <taxon>Eukaryota</taxon>
        <taxon>Metazoa</taxon>
        <taxon>Chordata</taxon>
        <taxon>Craniata</taxon>
        <taxon>Vertebrata</taxon>
        <taxon>Euteleostomi</taxon>
        <taxon>Actinopterygii</taxon>
        <taxon>Neopterygii</taxon>
        <taxon>Teleostei</taxon>
        <taxon>Neoteleostei</taxon>
        <taxon>Acanthomorphata</taxon>
        <taxon>Anabantaria</taxon>
        <taxon>Anabantiformes</taxon>
        <taxon>Channoidei</taxon>
        <taxon>Channidae</taxon>
        <taxon>Channa</taxon>
    </lineage>
</organism>
<feature type="compositionally biased region" description="Basic and acidic residues" evidence="12">
    <location>
        <begin position="144"/>
        <end position="154"/>
    </location>
</feature>
<keyword evidence="7" id="KW-0805">Transcription regulation</keyword>
<feature type="region of interest" description="Disordered" evidence="12">
    <location>
        <begin position="103"/>
        <end position="157"/>
    </location>
</feature>
<dbReference type="PANTHER" id="PTHR23235">
    <property type="entry name" value="KRUEPPEL-LIKE TRANSCRIPTION FACTOR"/>
    <property type="match status" value="1"/>
</dbReference>
<dbReference type="GO" id="GO:0000978">
    <property type="term" value="F:RNA polymerase II cis-regulatory region sequence-specific DNA binding"/>
    <property type="evidence" value="ECO:0007669"/>
    <property type="project" value="TreeGrafter"/>
</dbReference>
<dbReference type="GO" id="GO:0042802">
    <property type="term" value="F:identical protein binding"/>
    <property type="evidence" value="ECO:0007669"/>
    <property type="project" value="UniProtKB-ARBA"/>
</dbReference>
<feature type="compositionally biased region" description="Polar residues" evidence="12">
    <location>
        <begin position="246"/>
        <end position="260"/>
    </location>
</feature>
<dbReference type="FunFam" id="3.30.160.60:FF:000508">
    <property type="entry name" value="Myeloid zinc finger 1"/>
    <property type="match status" value="1"/>
</dbReference>
<name>A0AA88NQE7_CHASR</name>
<keyword evidence="9" id="KW-0804">Transcription</keyword>
<keyword evidence="6" id="KW-0862">Zinc</keyword>
<feature type="domain" description="C2H2-type" evidence="13">
    <location>
        <begin position="348"/>
        <end position="375"/>
    </location>
</feature>
<keyword evidence="15" id="KW-1185">Reference proteome</keyword>
<feature type="region of interest" description="Disordered" evidence="12">
    <location>
        <begin position="189"/>
        <end position="267"/>
    </location>
</feature>
<dbReference type="FunFam" id="3.30.160.60:FF:000180">
    <property type="entry name" value="Zinc finger protein 689"/>
    <property type="match status" value="1"/>
</dbReference>
<dbReference type="GO" id="GO:0008270">
    <property type="term" value="F:zinc ion binding"/>
    <property type="evidence" value="ECO:0007669"/>
    <property type="project" value="UniProtKB-KW"/>
</dbReference>
<feature type="domain" description="C2H2-type" evidence="13">
    <location>
        <begin position="404"/>
        <end position="431"/>
    </location>
</feature>
<dbReference type="Gene3D" id="3.30.160.60">
    <property type="entry name" value="Classic Zinc Finger"/>
    <property type="match status" value="4"/>
</dbReference>
<dbReference type="FunFam" id="3.30.160.60:FF:000624">
    <property type="entry name" value="zinc finger protein 697"/>
    <property type="match status" value="1"/>
</dbReference>
<dbReference type="Proteomes" id="UP001187415">
    <property type="component" value="Unassembled WGS sequence"/>
</dbReference>